<feature type="domain" description="Thiol:disulfide interchange protein DsbD N-terminal" evidence="2">
    <location>
        <begin position="38"/>
        <end position="142"/>
    </location>
</feature>
<reference evidence="3" key="1">
    <citation type="submission" date="2021-04" db="EMBL/GenBank/DDBJ databases">
        <authorList>
            <person name="Yoon J."/>
        </authorList>
    </citation>
    <scope>NUCLEOTIDE SEQUENCE</scope>
    <source>
        <strain evidence="3">KMU-90</strain>
    </source>
</reference>
<proteinExistence type="predicted"/>
<dbReference type="InterPro" id="IPR028250">
    <property type="entry name" value="DsbDN"/>
</dbReference>
<organism evidence="3 4">
    <name type="scientific">Thetidibacter halocola</name>
    <dbReference type="NCBI Taxonomy" id="2827239"/>
    <lineage>
        <taxon>Bacteria</taxon>
        <taxon>Pseudomonadati</taxon>
        <taxon>Pseudomonadota</taxon>
        <taxon>Alphaproteobacteria</taxon>
        <taxon>Rhodobacterales</taxon>
        <taxon>Roseobacteraceae</taxon>
        <taxon>Thetidibacter</taxon>
    </lineage>
</organism>
<name>A0A8J7WFJ4_9RHOB</name>
<dbReference type="EMBL" id="JAGTUU010000004">
    <property type="protein sequence ID" value="MBS0124761.1"/>
    <property type="molecule type" value="Genomic_DNA"/>
</dbReference>
<evidence type="ECO:0000259" key="2">
    <source>
        <dbReference type="Pfam" id="PF11412"/>
    </source>
</evidence>
<evidence type="ECO:0000313" key="4">
    <source>
        <dbReference type="Proteomes" id="UP000681356"/>
    </source>
</evidence>
<feature type="chain" id="PRO_5035209781" description="Thiol:disulfide interchange protein DsbD N-terminal domain-containing protein" evidence="1">
    <location>
        <begin position="22"/>
        <end position="262"/>
    </location>
</feature>
<protein>
    <recommendedName>
        <fullName evidence="2">Thiol:disulfide interchange protein DsbD N-terminal domain-containing protein</fullName>
    </recommendedName>
</protein>
<dbReference type="AlphaFoldDB" id="A0A8J7WFJ4"/>
<dbReference type="RefSeq" id="WP_212536720.1">
    <property type="nucleotide sequence ID" value="NZ_JAGTUU010000004.1"/>
</dbReference>
<dbReference type="Pfam" id="PF11412">
    <property type="entry name" value="DsbD_N"/>
    <property type="match status" value="1"/>
</dbReference>
<dbReference type="Proteomes" id="UP000681356">
    <property type="component" value="Unassembled WGS sequence"/>
</dbReference>
<evidence type="ECO:0000313" key="3">
    <source>
        <dbReference type="EMBL" id="MBS0124761.1"/>
    </source>
</evidence>
<accession>A0A8J7WFJ4</accession>
<comment type="caution">
    <text evidence="3">The sequence shown here is derived from an EMBL/GenBank/DDBJ whole genome shotgun (WGS) entry which is preliminary data.</text>
</comment>
<keyword evidence="4" id="KW-1185">Reference proteome</keyword>
<evidence type="ECO:0000256" key="1">
    <source>
        <dbReference type="SAM" id="SignalP"/>
    </source>
</evidence>
<gene>
    <name evidence="3" type="ORF">KB874_11705</name>
</gene>
<keyword evidence="1" id="KW-0732">Signal</keyword>
<sequence>MTILRTLALSLALLLPGTAFADSSDVIRAELRPGWRLPDGSHWAALHLVLEPGWKTYWRAPGDAGIPPEFDWRGTTGVSGVAVHWPAPHVFFQSGMRSVGYQNEVVLPLRVTLDGSGDARLRGVIDLGVCMDICLPQRVRVDVALPNATKPDPVIAAALADQPLSAQEAGVGAVRCTVSPEAKGLRLRAEIPAPSGRWQAVIETADPAVWVAEPETHRENATLVAEARMRHMSGGAFALDRSGIRITLLGDGTAIDIRGCKG</sequence>
<feature type="signal peptide" evidence="1">
    <location>
        <begin position="1"/>
        <end position="21"/>
    </location>
</feature>